<dbReference type="InterPro" id="IPR013087">
    <property type="entry name" value="Znf_C2H2_type"/>
</dbReference>
<dbReference type="Proteomes" id="UP000008312">
    <property type="component" value="Unassembled WGS sequence"/>
</dbReference>
<dbReference type="PROSITE" id="PS00028">
    <property type="entry name" value="ZINC_FINGER_C2H2_1"/>
    <property type="match status" value="1"/>
</dbReference>
<proteinExistence type="predicted"/>
<dbReference type="GeneID" id="24920903"/>
<sequence length="632" mass="72531">MPTSWFTQLSPSLNRIHRQILQYRGDQSNQGQREYESCVPVINRSLYKLVRENTIEWVSREGLESGILQQILDILSTYSTKEKRVIVCDVVSVLLSQRHSLSRNITSLLYPFFHSRLVTHSFIQTNLDSDNRLAKKLRKIVSSHTQFNAFSIQVVLTLYSFSDSFAKNVLRLLESVVSDTQCETIHQLQSSPCSCSHCINKKRELSVDSRNCPDFNTLDRVWKSVIRHFSLDTASPVLSKTKSLLLQLALDSTFPPFSPFACRLLLDLYQILGVNAFIDDAESFWNSTNPRCCALMTCLVSHSTLLDTNSALTVLNEMCLTSEWTESMQSLLLHTLYLRLSAPHTPLSPRTLARLQSIALTLSTHLQNNSLDSHSHTHFPALLHAVGWLLLREIPSLPLCCRQWRLHLCSYCSRGKTTCWLCETELVDWRNGETGDTGDMKEIKEIKGGCEWKPPDSVHRCRCGLQHPFVRHSCLCENGDFPVSFDYSISSSSEAEGDDDDDADLMFEIKRIRLENEENRKRRAVLGFDVWCSVLEFVSGRDLVEAACASRFLADAMKTNGVWRERYLGLFKHYRCGHGEKYVHCYYHLTQRRVKSLMNRKKNEVVCQVCGCVRRFASVEEYEKHFQEKHSS</sequence>
<dbReference type="EMBL" id="FN668672">
    <property type="protein sequence ID" value="CBK24054.2"/>
    <property type="molecule type" value="Genomic_DNA"/>
</dbReference>
<evidence type="ECO:0000313" key="3">
    <source>
        <dbReference type="Proteomes" id="UP000008312"/>
    </source>
</evidence>
<dbReference type="AlphaFoldDB" id="D8M7L5"/>
<dbReference type="InParanoid" id="D8M7L5"/>
<feature type="domain" description="C2H2-type" evidence="1">
    <location>
        <begin position="607"/>
        <end position="630"/>
    </location>
</feature>
<gene>
    <name evidence="2" type="ORF">GSBLH_T00003841001</name>
</gene>
<dbReference type="RefSeq" id="XP_012898102.1">
    <property type="nucleotide sequence ID" value="XM_013042648.1"/>
</dbReference>
<dbReference type="InterPro" id="IPR036047">
    <property type="entry name" value="F-box-like_dom_sf"/>
</dbReference>
<dbReference type="SUPFAM" id="SSF81383">
    <property type="entry name" value="F-box domain"/>
    <property type="match status" value="1"/>
</dbReference>
<reference evidence="2" key="1">
    <citation type="submission" date="2010-02" db="EMBL/GenBank/DDBJ databases">
        <title>Sequencing and annotation of the Blastocystis hominis genome.</title>
        <authorList>
            <person name="Wincker P."/>
        </authorList>
    </citation>
    <scope>NUCLEOTIDE SEQUENCE</scope>
    <source>
        <strain evidence="2">Singapore isolate B</strain>
    </source>
</reference>
<accession>D8M7L5</accession>
<organism evidence="2">
    <name type="scientific">Blastocystis hominis</name>
    <dbReference type="NCBI Taxonomy" id="12968"/>
    <lineage>
        <taxon>Eukaryota</taxon>
        <taxon>Sar</taxon>
        <taxon>Stramenopiles</taxon>
        <taxon>Bigyra</taxon>
        <taxon>Opalozoa</taxon>
        <taxon>Opalinata</taxon>
        <taxon>Blastocystidae</taxon>
        <taxon>Blastocystis</taxon>
    </lineage>
</organism>
<evidence type="ECO:0000313" key="2">
    <source>
        <dbReference type="EMBL" id="CBK24054.2"/>
    </source>
</evidence>
<protein>
    <recommendedName>
        <fullName evidence="1">C2H2-type domain-containing protein</fullName>
    </recommendedName>
</protein>
<name>D8M7L5_BLAHO</name>
<keyword evidence="3" id="KW-1185">Reference proteome</keyword>
<evidence type="ECO:0000259" key="1">
    <source>
        <dbReference type="PROSITE" id="PS00028"/>
    </source>
</evidence>